<protein>
    <recommendedName>
        <fullName evidence="5">Heavy-metal-associated domain-containing protein</fullName>
    </recommendedName>
</protein>
<accession>A0ABP5FYQ9</accession>
<dbReference type="RefSeq" id="WP_344373223.1">
    <property type="nucleotide sequence ID" value="NZ_BAAAPW010000002.1"/>
</dbReference>
<comment type="caution">
    <text evidence="3">The sequence shown here is derived from an EMBL/GenBank/DDBJ whole genome shotgun (WGS) entry which is preliminary data.</text>
</comment>
<evidence type="ECO:0000313" key="3">
    <source>
        <dbReference type="EMBL" id="GAA2036869.1"/>
    </source>
</evidence>
<reference evidence="4" key="1">
    <citation type="journal article" date="2019" name="Int. J. Syst. Evol. Microbiol.">
        <title>The Global Catalogue of Microorganisms (GCM) 10K type strain sequencing project: providing services to taxonomists for standard genome sequencing and annotation.</title>
        <authorList>
            <consortium name="The Broad Institute Genomics Platform"/>
            <consortium name="The Broad Institute Genome Sequencing Center for Infectious Disease"/>
            <person name="Wu L."/>
            <person name="Ma J."/>
        </authorList>
    </citation>
    <scope>NUCLEOTIDE SEQUENCE [LARGE SCALE GENOMIC DNA]</scope>
    <source>
        <strain evidence="4">JCM 15672</strain>
    </source>
</reference>
<keyword evidence="2" id="KW-1133">Transmembrane helix</keyword>
<gene>
    <name evidence="3" type="ORF">GCM10009819_21900</name>
</gene>
<evidence type="ECO:0000313" key="4">
    <source>
        <dbReference type="Proteomes" id="UP001501196"/>
    </source>
</evidence>
<evidence type="ECO:0000256" key="1">
    <source>
        <dbReference type="SAM" id="MobiDB-lite"/>
    </source>
</evidence>
<evidence type="ECO:0008006" key="5">
    <source>
        <dbReference type="Google" id="ProtNLM"/>
    </source>
</evidence>
<name>A0ABP5FYQ9_9MICO</name>
<keyword evidence="4" id="KW-1185">Reference proteome</keyword>
<keyword evidence="2" id="KW-0812">Transmembrane</keyword>
<sequence length="327" mass="33622">MSRSGGELSPALRLGLFGAGLAGVFGLAVAVGPMVVPRDTVAAWAHGGQHGSAHGDGAHEAPGSASHSSDVAGLSVDADGYRFTDLDAPAETGRAGRLSFRILDSEGDPVTAFDETHERDLHLIVVRTDGAQFRHVHPEMGDDGTWGIPWTSDAAGAYRVFADFRPAGHDRTLTLTNTAGVTGTVAPTDSPTPGDRVVHAGPFTVELAGDLVAGAETELEFTVRRDESPVTAIEPYLGAAGHLVMLRVGDFGYLHAHPLDEAETAGATDLGPAIRFAATPPTAGDYLLYVDFQVDGQVHTAAFAVGAAAAGAATEAHDDGGEHAAGH</sequence>
<feature type="transmembrane region" description="Helical" evidence="2">
    <location>
        <begin position="12"/>
        <end position="36"/>
    </location>
</feature>
<proteinExistence type="predicted"/>
<dbReference type="Proteomes" id="UP001501196">
    <property type="component" value="Unassembled WGS sequence"/>
</dbReference>
<feature type="region of interest" description="Disordered" evidence="1">
    <location>
        <begin position="46"/>
        <end position="71"/>
    </location>
</feature>
<evidence type="ECO:0000256" key="2">
    <source>
        <dbReference type="SAM" id="Phobius"/>
    </source>
</evidence>
<keyword evidence="2" id="KW-0472">Membrane</keyword>
<organism evidence="3 4">
    <name type="scientific">Agromyces tropicus</name>
    <dbReference type="NCBI Taxonomy" id="555371"/>
    <lineage>
        <taxon>Bacteria</taxon>
        <taxon>Bacillati</taxon>
        <taxon>Actinomycetota</taxon>
        <taxon>Actinomycetes</taxon>
        <taxon>Micrococcales</taxon>
        <taxon>Microbacteriaceae</taxon>
        <taxon>Agromyces</taxon>
    </lineage>
</organism>
<dbReference type="EMBL" id="BAAAPW010000002">
    <property type="protein sequence ID" value="GAA2036869.1"/>
    <property type="molecule type" value="Genomic_DNA"/>
</dbReference>